<evidence type="ECO:0000313" key="2">
    <source>
        <dbReference type="Proteomes" id="UP000255008"/>
    </source>
</evidence>
<evidence type="ECO:0000313" key="1">
    <source>
        <dbReference type="EMBL" id="SUD96272.1"/>
    </source>
</evidence>
<sequence>MNKGVRDTHLCGNSSNAEAAWICFRSPVFYTKNGKLKFLPAYLGAFPRGHSRRPRLKLAKLG</sequence>
<reference evidence="1 2" key="1">
    <citation type="submission" date="2018-06" db="EMBL/GenBank/DDBJ databases">
        <authorList>
            <consortium name="Pathogen Informatics"/>
            <person name="Doyle S."/>
        </authorList>
    </citation>
    <scope>NUCLEOTIDE SEQUENCE [LARGE SCALE GENOMIC DNA]</scope>
    <source>
        <strain evidence="1 2">NCTC10894</strain>
    </source>
</reference>
<accession>A0AAJ4ZIR6</accession>
<dbReference type="Proteomes" id="UP000255008">
    <property type="component" value="Unassembled WGS sequence"/>
</dbReference>
<dbReference type="EMBL" id="UGVE01000001">
    <property type="protein sequence ID" value="SUD96272.1"/>
    <property type="molecule type" value="Genomic_DNA"/>
</dbReference>
<proteinExistence type="predicted"/>
<name>A0AAJ4ZIR6_9RALS</name>
<dbReference type="AlphaFoldDB" id="A0AAJ4ZIR6"/>
<gene>
    <name evidence="1" type="ORF">NCTC10894_00605</name>
</gene>
<organism evidence="1 2">
    <name type="scientific">Ralstonia mannitolilytica</name>
    <dbReference type="NCBI Taxonomy" id="105219"/>
    <lineage>
        <taxon>Bacteria</taxon>
        <taxon>Pseudomonadati</taxon>
        <taxon>Pseudomonadota</taxon>
        <taxon>Betaproteobacteria</taxon>
        <taxon>Burkholderiales</taxon>
        <taxon>Burkholderiaceae</taxon>
        <taxon>Ralstonia</taxon>
    </lineage>
</organism>
<comment type="caution">
    <text evidence="1">The sequence shown here is derived from an EMBL/GenBank/DDBJ whole genome shotgun (WGS) entry which is preliminary data.</text>
</comment>
<protein>
    <submittedName>
        <fullName evidence="1">Uncharacterized protein</fullName>
    </submittedName>
</protein>